<feature type="transmembrane region" description="Helical" evidence="8">
    <location>
        <begin position="181"/>
        <end position="203"/>
    </location>
</feature>
<dbReference type="FunFam" id="1.20.1250.20:FF:000003">
    <property type="entry name" value="Solute carrier family 17 member 3"/>
    <property type="match status" value="1"/>
</dbReference>
<protein>
    <recommendedName>
        <fullName evidence="9">Major facilitator superfamily (MFS) profile domain-containing protein</fullName>
    </recommendedName>
</protein>
<dbReference type="GO" id="GO:0016020">
    <property type="term" value="C:membrane"/>
    <property type="evidence" value="ECO:0007669"/>
    <property type="project" value="UniProtKB-SubCell"/>
</dbReference>
<dbReference type="AlphaFoldDB" id="A0A8J6HR58"/>
<keyword evidence="3 8" id="KW-0812">Transmembrane</keyword>
<dbReference type="InterPro" id="IPR036259">
    <property type="entry name" value="MFS_trans_sf"/>
</dbReference>
<dbReference type="InterPro" id="IPR020846">
    <property type="entry name" value="MFS_dom"/>
</dbReference>
<evidence type="ECO:0000313" key="10">
    <source>
        <dbReference type="EMBL" id="KAH0819255.1"/>
    </source>
</evidence>
<dbReference type="Gene3D" id="1.20.1250.20">
    <property type="entry name" value="MFS general substrate transporter like domains"/>
    <property type="match status" value="2"/>
</dbReference>
<comment type="subcellular location">
    <subcellularLocation>
        <location evidence="1">Membrane</location>
        <topology evidence="1">Multi-pass membrane protein</topology>
    </subcellularLocation>
</comment>
<keyword evidence="5 8" id="KW-1133">Transmembrane helix</keyword>
<feature type="transmembrane region" description="Helical" evidence="8">
    <location>
        <begin position="124"/>
        <end position="142"/>
    </location>
</feature>
<evidence type="ECO:0000256" key="6">
    <source>
        <dbReference type="ARBA" id="ARBA00023136"/>
    </source>
</evidence>
<accession>A0A8J6HR58</accession>
<evidence type="ECO:0000256" key="1">
    <source>
        <dbReference type="ARBA" id="ARBA00004141"/>
    </source>
</evidence>
<evidence type="ECO:0000256" key="7">
    <source>
        <dbReference type="SAM" id="MobiDB-lite"/>
    </source>
</evidence>
<evidence type="ECO:0000256" key="5">
    <source>
        <dbReference type="ARBA" id="ARBA00022989"/>
    </source>
</evidence>
<keyword evidence="6 8" id="KW-0472">Membrane</keyword>
<feature type="transmembrane region" description="Helical" evidence="8">
    <location>
        <begin position="350"/>
        <end position="368"/>
    </location>
</feature>
<reference evidence="10" key="2">
    <citation type="submission" date="2021-08" db="EMBL/GenBank/DDBJ databases">
        <authorList>
            <person name="Eriksson T."/>
        </authorList>
    </citation>
    <scope>NUCLEOTIDE SEQUENCE</scope>
    <source>
        <strain evidence="10">Stoneville</strain>
        <tissue evidence="10">Whole head</tissue>
    </source>
</reference>
<dbReference type="Proteomes" id="UP000719412">
    <property type="component" value="Unassembled WGS sequence"/>
</dbReference>
<feature type="transmembrane region" description="Helical" evidence="8">
    <location>
        <begin position="148"/>
        <end position="169"/>
    </location>
</feature>
<organism evidence="10 11">
    <name type="scientific">Tenebrio molitor</name>
    <name type="common">Yellow mealworm beetle</name>
    <dbReference type="NCBI Taxonomy" id="7067"/>
    <lineage>
        <taxon>Eukaryota</taxon>
        <taxon>Metazoa</taxon>
        <taxon>Ecdysozoa</taxon>
        <taxon>Arthropoda</taxon>
        <taxon>Hexapoda</taxon>
        <taxon>Insecta</taxon>
        <taxon>Pterygota</taxon>
        <taxon>Neoptera</taxon>
        <taxon>Endopterygota</taxon>
        <taxon>Coleoptera</taxon>
        <taxon>Polyphaga</taxon>
        <taxon>Cucujiformia</taxon>
        <taxon>Tenebrionidae</taxon>
        <taxon>Tenebrio</taxon>
    </lineage>
</organism>
<proteinExistence type="predicted"/>
<feature type="transmembrane region" description="Helical" evidence="8">
    <location>
        <begin position="406"/>
        <end position="428"/>
    </location>
</feature>
<feature type="transmembrane region" description="Helical" evidence="8">
    <location>
        <begin position="440"/>
        <end position="464"/>
    </location>
</feature>
<gene>
    <name evidence="10" type="ORF">GEV33_003535</name>
</gene>
<feature type="transmembrane region" description="Helical" evidence="8">
    <location>
        <begin position="312"/>
        <end position="330"/>
    </location>
</feature>
<keyword evidence="4" id="KW-0769">Symport</keyword>
<dbReference type="CDD" id="cd17318">
    <property type="entry name" value="MFS_SLC17"/>
    <property type="match status" value="1"/>
</dbReference>
<keyword evidence="11" id="KW-1185">Reference proteome</keyword>
<feature type="transmembrane region" description="Helical" evidence="8">
    <location>
        <begin position="374"/>
        <end position="394"/>
    </location>
</feature>
<dbReference type="Pfam" id="PF07690">
    <property type="entry name" value="MFS_1"/>
    <property type="match status" value="1"/>
</dbReference>
<feature type="transmembrane region" description="Helical" evidence="8">
    <location>
        <begin position="93"/>
        <end position="112"/>
    </location>
</feature>
<evidence type="ECO:0000256" key="8">
    <source>
        <dbReference type="SAM" id="Phobius"/>
    </source>
</evidence>
<name>A0A8J6HR58_TENMO</name>
<comment type="caution">
    <text evidence="10">The sequence shown here is derived from an EMBL/GenBank/DDBJ whole genome shotgun (WGS) entry which is preliminary data.</text>
</comment>
<dbReference type="PANTHER" id="PTHR11662">
    <property type="entry name" value="SOLUTE CARRIER FAMILY 17"/>
    <property type="match status" value="1"/>
</dbReference>
<keyword evidence="2" id="KW-0813">Transport</keyword>
<evidence type="ECO:0000313" key="11">
    <source>
        <dbReference type="Proteomes" id="UP000719412"/>
    </source>
</evidence>
<feature type="region of interest" description="Disordered" evidence="7">
    <location>
        <begin position="475"/>
        <end position="508"/>
    </location>
</feature>
<evidence type="ECO:0000256" key="2">
    <source>
        <dbReference type="ARBA" id="ARBA00022448"/>
    </source>
</evidence>
<feature type="transmembrane region" description="Helical" evidence="8">
    <location>
        <begin position="268"/>
        <end position="292"/>
    </location>
</feature>
<dbReference type="InterPro" id="IPR011701">
    <property type="entry name" value="MFS"/>
</dbReference>
<dbReference type="PANTHER" id="PTHR11662:SF336">
    <property type="entry name" value="LP19554P"/>
    <property type="match status" value="1"/>
</dbReference>
<feature type="transmembrane region" description="Helical" evidence="8">
    <location>
        <begin position="209"/>
        <end position="231"/>
    </location>
</feature>
<feature type="transmembrane region" description="Helical" evidence="8">
    <location>
        <begin position="12"/>
        <end position="30"/>
    </location>
</feature>
<evidence type="ECO:0000256" key="3">
    <source>
        <dbReference type="ARBA" id="ARBA00022692"/>
    </source>
</evidence>
<evidence type="ECO:0000259" key="9">
    <source>
        <dbReference type="PROSITE" id="PS50850"/>
    </source>
</evidence>
<sequence>MANICSQDLIPKRFVIAIMLFTACFVSYMMRVNMSINLIAMVEPAKTGGNLSIPECAVKKIENISSESEHYQHQTSIPDYGARYPWDSSLQSLILGSYFWGYTITCIPGGVLGERFGPTRTVMLSTLAAGFLTLLGPLMASWHYMGLIVARFLTGLCGGVIYPCLHCLVSRWAPPEEKGKFIGALLGGTLGTMVTWPLLGFIIESLGWSWSFFINGGIVLVWCVFWILLVADSPEAHSTISEEEKLYITKSLGDTIKRTKGLPPYKDIFLSVRFWALILLHFGNLWGLYFLMTAGPNFLSTVLGFNLGHTGILAALPYLARLIFGFIFGLIGDFIRKRNIVSTTVVRKGFILFSHIIPGVLLLILNLTGCDVNWSVILLTMSLGSNGASTLTNLQNSQDLAPNYAGSLYGIANCIGSTTGFITPLIVGQITANHNGLDEWHIIFCIGALVYIVCGLVFCIFGSAEIQPWNQVKQNEEPEKDGIQNPAFDNASEITVKMGENDDENTKV</sequence>
<feature type="domain" description="Major facilitator superfamily (MFS) profile" evidence="9">
    <location>
        <begin position="19"/>
        <end position="465"/>
    </location>
</feature>
<reference evidence="10" key="1">
    <citation type="journal article" date="2020" name="J Insects Food Feed">
        <title>The yellow mealworm (Tenebrio molitor) genome: a resource for the emerging insects as food and feed industry.</title>
        <authorList>
            <person name="Eriksson T."/>
            <person name="Andere A."/>
            <person name="Kelstrup H."/>
            <person name="Emery V."/>
            <person name="Picard C."/>
        </authorList>
    </citation>
    <scope>NUCLEOTIDE SEQUENCE</scope>
    <source>
        <strain evidence="10">Stoneville</strain>
        <tissue evidence="10">Whole head</tissue>
    </source>
</reference>
<evidence type="ECO:0000256" key="4">
    <source>
        <dbReference type="ARBA" id="ARBA00022847"/>
    </source>
</evidence>
<dbReference type="PROSITE" id="PS50850">
    <property type="entry name" value="MFS"/>
    <property type="match status" value="1"/>
</dbReference>
<dbReference type="EMBL" id="JABDTM020015059">
    <property type="protein sequence ID" value="KAH0819255.1"/>
    <property type="molecule type" value="Genomic_DNA"/>
</dbReference>
<dbReference type="GO" id="GO:0006820">
    <property type="term" value="P:monoatomic anion transport"/>
    <property type="evidence" value="ECO:0007669"/>
    <property type="project" value="TreeGrafter"/>
</dbReference>
<dbReference type="GO" id="GO:0015293">
    <property type="term" value="F:symporter activity"/>
    <property type="evidence" value="ECO:0007669"/>
    <property type="project" value="UniProtKB-KW"/>
</dbReference>
<dbReference type="SUPFAM" id="SSF103473">
    <property type="entry name" value="MFS general substrate transporter"/>
    <property type="match status" value="1"/>
</dbReference>
<dbReference type="InterPro" id="IPR050382">
    <property type="entry name" value="MFS_Na/Anion_cotransporter"/>
</dbReference>